<gene>
    <name evidence="1" type="ORF">PAXRUDRAFT_392647</name>
</gene>
<dbReference type="Proteomes" id="UP000054538">
    <property type="component" value="Unassembled WGS sequence"/>
</dbReference>
<name>A0A0D0DR44_9AGAM</name>
<protein>
    <submittedName>
        <fullName evidence="1">Uncharacterized protein</fullName>
    </submittedName>
</protein>
<dbReference type="OrthoDB" id="3270368at2759"/>
<dbReference type="STRING" id="930991.A0A0D0DR44"/>
<dbReference type="AlphaFoldDB" id="A0A0D0DR44"/>
<proteinExistence type="predicted"/>
<organism evidence="1 2">
    <name type="scientific">Paxillus rubicundulus Ve08.2h10</name>
    <dbReference type="NCBI Taxonomy" id="930991"/>
    <lineage>
        <taxon>Eukaryota</taxon>
        <taxon>Fungi</taxon>
        <taxon>Dikarya</taxon>
        <taxon>Basidiomycota</taxon>
        <taxon>Agaricomycotina</taxon>
        <taxon>Agaricomycetes</taxon>
        <taxon>Agaricomycetidae</taxon>
        <taxon>Boletales</taxon>
        <taxon>Paxilineae</taxon>
        <taxon>Paxillaceae</taxon>
        <taxon>Paxillus</taxon>
    </lineage>
</organism>
<reference evidence="2" key="2">
    <citation type="submission" date="2015-01" db="EMBL/GenBank/DDBJ databases">
        <title>Evolutionary Origins and Diversification of the Mycorrhizal Mutualists.</title>
        <authorList>
            <consortium name="DOE Joint Genome Institute"/>
            <consortium name="Mycorrhizal Genomics Consortium"/>
            <person name="Kohler A."/>
            <person name="Kuo A."/>
            <person name="Nagy L.G."/>
            <person name="Floudas D."/>
            <person name="Copeland A."/>
            <person name="Barry K.W."/>
            <person name="Cichocki N."/>
            <person name="Veneault-Fourrey C."/>
            <person name="LaButti K."/>
            <person name="Lindquist E.A."/>
            <person name="Lipzen A."/>
            <person name="Lundell T."/>
            <person name="Morin E."/>
            <person name="Murat C."/>
            <person name="Riley R."/>
            <person name="Ohm R."/>
            <person name="Sun H."/>
            <person name="Tunlid A."/>
            <person name="Henrissat B."/>
            <person name="Grigoriev I.V."/>
            <person name="Hibbett D.S."/>
            <person name="Martin F."/>
        </authorList>
    </citation>
    <scope>NUCLEOTIDE SEQUENCE [LARGE SCALE GENOMIC DNA]</scope>
    <source>
        <strain evidence="2">Ve08.2h10</strain>
    </source>
</reference>
<keyword evidence="2" id="KW-1185">Reference proteome</keyword>
<dbReference type="HOGENOM" id="CLU_197737_0_0_1"/>
<dbReference type="EMBL" id="KN825050">
    <property type="protein sequence ID" value="KIK95298.1"/>
    <property type="molecule type" value="Genomic_DNA"/>
</dbReference>
<evidence type="ECO:0000313" key="1">
    <source>
        <dbReference type="EMBL" id="KIK95298.1"/>
    </source>
</evidence>
<accession>A0A0D0DR44</accession>
<reference evidence="1 2" key="1">
    <citation type="submission" date="2014-04" db="EMBL/GenBank/DDBJ databases">
        <authorList>
            <consortium name="DOE Joint Genome Institute"/>
            <person name="Kuo A."/>
            <person name="Kohler A."/>
            <person name="Jargeat P."/>
            <person name="Nagy L.G."/>
            <person name="Floudas D."/>
            <person name="Copeland A."/>
            <person name="Barry K.W."/>
            <person name="Cichocki N."/>
            <person name="Veneault-Fourrey C."/>
            <person name="LaButti K."/>
            <person name="Lindquist E.A."/>
            <person name="Lipzen A."/>
            <person name="Lundell T."/>
            <person name="Morin E."/>
            <person name="Murat C."/>
            <person name="Sun H."/>
            <person name="Tunlid A."/>
            <person name="Henrissat B."/>
            <person name="Grigoriev I.V."/>
            <person name="Hibbett D.S."/>
            <person name="Martin F."/>
            <person name="Nordberg H.P."/>
            <person name="Cantor M.N."/>
            <person name="Hua S.X."/>
        </authorList>
    </citation>
    <scope>NUCLEOTIDE SEQUENCE [LARGE SCALE GENOMIC DNA]</scope>
    <source>
        <strain evidence="1 2">Ve08.2h10</strain>
    </source>
</reference>
<evidence type="ECO:0000313" key="2">
    <source>
        <dbReference type="Proteomes" id="UP000054538"/>
    </source>
</evidence>
<dbReference type="InParanoid" id="A0A0D0DR44"/>
<sequence length="78" mass="9383">MAVENARHFNELVRLEEEYHKYRKTSARRWEELIDCNESISAHFQNTLKEHDQNMSAKIFPKSLLPEKPLSSRRRRNA</sequence>